<protein>
    <recommendedName>
        <fullName evidence="3">FkbM family methyltransferase</fullName>
    </recommendedName>
</protein>
<name>A0A2W5VBY2_9CAUL</name>
<proteinExistence type="predicted"/>
<dbReference type="InterPro" id="IPR029063">
    <property type="entry name" value="SAM-dependent_MTases_sf"/>
</dbReference>
<reference evidence="1 2" key="1">
    <citation type="submission" date="2017-08" db="EMBL/GenBank/DDBJ databases">
        <title>Infants hospitalized years apart are colonized by the same room-sourced microbial strains.</title>
        <authorList>
            <person name="Brooks B."/>
            <person name="Olm M.R."/>
            <person name="Firek B.A."/>
            <person name="Baker R."/>
            <person name="Thomas B.C."/>
            <person name="Morowitz M.J."/>
            <person name="Banfield J.F."/>
        </authorList>
    </citation>
    <scope>NUCLEOTIDE SEQUENCE [LARGE SCALE GENOMIC DNA]</scope>
    <source>
        <strain evidence="1">S2_003_000_R2_4</strain>
    </source>
</reference>
<dbReference type="EMBL" id="QFQZ01000016">
    <property type="protein sequence ID" value="PZR35363.1"/>
    <property type="molecule type" value="Genomic_DNA"/>
</dbReference>
<sequence length="257" mass="28832">MHITENARINTLIYQFAQLYLEKRGWFESLDGVPRNKAGPVPWITYPAFRQLERIVKPGARVFEYGCGGSSLWWASHAAEVISVEHDAGWAARVAENAPANLKVVTRVREEACSEARQAAVAPFFADPPELPLSHDEGHNVMHGLMNPEFVAYATEITEYEPQSFDVVIVDGMARALSAWLAAQYVKPDGIIVFDNSDRWQYNGAFRQLNAAGFRRVDFYGPGPVNRLEWCTSLFVRDLEIFAGNIDSPHGDCDLGW</sequence>
<dbReference type="SUPFAM" id="SSF53335">
    <property type="entry name" value="S-adenosyl-L-methionine-dependent methyltransferases"/>
    <property type="match status" value="1"/>
</dbReference>
<gene>
    <name evidence="1" type="ORF">DI526_07180</name>
</gene>
<accession>A0A2W5VBY2</accession>
<evidence type="ECO:0000313" key="1">
    <source>
        <dbReference type="EMBL" id="PZR35363.1"/>
    </source>
</evidence>
<dbReference type="RefSeq" id="WP_304276056.1">
    <property type="nucleotide sequence ID" value="NZ_QFQZ01000016.1"/>
</dbReference>
<evidence type="ECO:0008006" key="3">
    <source>
        <dbReference type="Google" id="ProtNLM"/>
    </source>
</evidence>
<dbReference type="AlphaFoldDB" id="A0A2W5VBY2"/>
<dbReference type="Gene3D" id="3.40.50.150">
    <property type="entry name" value="Vaccinia Virus protein VP39"/>
    <property type="match status" value="1"/>
</dbReference>
<evidence type="ECO:0000313" key="2">
    <source>
        <dbReference type="Proteomes" id="UP000249393"/>
    </source>
</evidence>
<comment type="caution">
    <text evidence="1">The sequence shown here is derived from an EMBL/GenBank/DDBJ whole genome shotgun (WGS) entry which is preliminary data.</text>
</comment>
<dbReference type="Proteomes" id="UP000249393">
    <property type="component" value="Unassembled WGS sequence"/>
</dbReference>
<organism evidence="1 2">
    <name type="scientific">Caulobacter segnis</name>
    <dbReference type="NCBI Taxonomy" id="88688"/>
    <lineage>
        <taxon>Bacteria</taxon>
        <taxon>Pseudomonadati</taxon>
        <taxon>Pseudomonadota</taxon>
        <taxon>Alphaproteobacteria</taxon>
        <taxon>Caulobacterales</taxon>
        <taxon>Caulobacteraceae</taxon>
        <taxon>Caulobacter</taxon>
    </lineage>
</organism>